<keyword evidence="1" id="KW-0812">Transmembrane</keyword>
<feature type="domain" description="VanZ-like" evidence="2">
    <location>
        <begin position="2"/>
        <end position="45"/>
    </location>
</feature>
<keyword evidence="1" id="KW-1133">Transmembrane helix</keyword>
<sequence>MLLFGVAFSLLIEASQLLNIRFTDIDDVLLNSLGAVLGLLLYRAFAALLKHNQPTEGAGRWEAILFVAVMFCGNFLLFNEFGAAKLLYGF</sequence>
<gene>
    <name evidence="3" type="ORF">SDC9_177354</name>
</gene>
<feature type="transmembrane region" description="Helical" evidence="1">
    <location>
        <begin position="29"/>
        <end position="49"/>
    </location>
</feature>
<evidence type="ECO:0000256" key="1">
    <source>
        <dbReference type="SAM" id="Phobius"/>
    </source>
</evidence>
<name>A0A645GU94_9ZZZZ</name>
<protein>
    <recommendedName>
        <fullName evidence="2">VanZ-like domain-containing protein</fullName>
    </recommendedName>
</protein>
<dbReference type="Pfam" id="PF04892">
    <property type="entry name" value="VanZ"/>
    <property type="match status" value="1"/>
</dbReference>
<dbReference type="AlphaFoldDB" id="A0A645GU94"/>
<organism evidence="3">
    <name type="scientific">bioreactor metagenome</name>
    <dbReference type="NCBI Taxonomy" id="1076179"/>
    <lineage>
        <taxon>unclassified sequences</taxon>
        <taxon>metagenomes</taxon>
        <taxon>ecological metagenomes</taxon>
    </lineage>
</organism>
<dbReference type="InterPro" id="IPR006976">
    <property type="entry name" value="VanZ-like"/>
</dbReference>
<comment type="caution">
    <text evidence="3">The sequence shown here is derived from an EMBL/GenBank/DDBJ whole genome shotgun (WGS) entry which is preliminary data.</text>
</comment>
<dbReference type="EMBL" id="VSSQ01080795">
    <property type="protein sequence ID" value="MPN29900.1"/>
    <property type="molecule type" value="Genomic_DNA"/>
</dbReference>
<proteinExistence type="predicted"/>
<dbReference type="InterPro" id="IPR053150">
    <property type="entry name" value="Teicoplanin_resist-assoc"/>
</dbReference>
<accession>A0A645GU94</accession>
<evidence type="ECO:0000259" key="2">
    <source>
        <dbReference type="Pfam" id="PF04892"/>
    </source>
</evidence>
<feature type="transmembrane region" description="Helical" evidence="1">
    <location>
        <begin position="61"/>
        <end position="78"/>
    </location>
</feature>
<dbReference type="PANTHER" id="PTHR36834">
    <property type="entry name" value="MEMBRANE PROTEIN-RELATED"/>
    <property type="match status" value="1"/>
</dbReference>
<evidence type="ECO:0000313" key="3">
    <source>
        <dbReference type="EMBL" id="MPN29900.1"/>
    </source>
</evidence>
<reference evidence="3" key="1">
    <citation type="submission" date="2019-08" db="EMBL/GenBank/DDBJ databases">
        <authorList>
            <person name="Kucharzyk K."/>
            <person name="Murdoch R.W."/>
            <person name="Higgins S."/>
            <person name="Loffler F."/>
        </authorList>
    </citation>
    <scope>NUCLEOTIDE SEQUENCE</scope>
</reference>
<dbReference type="PANTHER" id="PTHR36834:SF2">
    <property type="entry name" value="MEMBRANE PROTEIN"/>
    <property type="match status" value="1"/>
</dbReference>
<keyword evidence="1" id="KW-0472">Membrane</keyword>